<dbReference type="EMBL" id="BMFY01000013">
    <property type="protein sequence ID" value="GGA22594.1"/>
    <property type="molecule type" value="Genomic_DNA"/>
</dbReference>
<keyword evidence="2" id="KW-1185">Reference proteome</keyword>
<evidence type="ECO:0000313" key="2">
    <source>
        <dbReference type="Proteomes" id="UP000616114"/>
    </source>
</evidence>
<reference evidence="1" key="1">
    <citation type="journal article" date="2014" name="Int. J. Syst. Evol. Microbiol.">
        <title>Complete genome sequence of Corynebacterium casei LMG S-19264T (=DSM 44701T), isolated from a smear-ripened cheese.</title>
        <authorList>
            <consortium name="US DOE Joint Genome Institute (JGI-PGF)"/>
            <person name="Walter F."/>
            <person name="Albersmeier A."/>
            <person name="Kalinowski J."/>
            <person name="Ruckert C."/>
        </authorList>
    </citation>
    <scope>NUCLEOTIDE SEQUENCE</scope>
    <source>
        <strain evidence="1">CGMCC 1.12785</strain>
    </source>
</reference>
<evidence type="ECO:0000313" key="1">
    <source>
        <dbReference type="EMBL" id="GGA22594.1"/>
    </source>
</evidence>
<proteinExistence type="predicted"/>
<sequence>MSALLCSRKGCREPASRALLWNNPSLHLPERRKVWLACAAHEGYLADFLRARGFLSEVRDADDIPEGAG</sequence>
<accession>A0A8J2XLH2</accession>
<organism evidence="1 2">
    <name type="scientific">Sediminivirga luteola</name>
    <dbReference type="NCBI Taxonomy" id="1774748"/>
    <lineage>
        <taxon>Bacteria</taxon>
        <taxon>Bacillati</taxon>
        <taxon>Actinomycetota</taxon>
        <taxon>Actinomycetes</taxon>
        <taxon>Micrococcales</taxon>
        <taxon>Brevibacteriaceae</taxon>
        <taxon>Sediminivirga</taxon>
    </lineage>
</organism>
<dbReference type="RefSeq" id="WP_188551426.1">
    <property type="nucleotide sequence ID" value="NZ_BMFY01000013.1"/>
</dbReference>
<protein>
    <recommendedName>
        <fullName evidence="3">Acetone carboxylase</fullName>
    </recommendedName>
</protein>
<dbReference type="Proteomes" id="UP000616114">
    <property type="component" value="Unassembled WGS sequence"/>
</dbReference>
<reference evidence="1" key="2">
    <citation type="submission" date="2020-09" db="EMBL/GenBank/DDBJ databases">
        <authorList>
            <person name="Sun Q."/>
            <person name="Zhou Y."/>
        </authorList>
    </citation>
    <scope>NUCLEOTIDE SEQUENCE</scope>
    <source>
        <strain evidence="1">CGMCC 1.12785</strain>
    </source>
</reference>
<evidence type="ECO:0008006" key="3">
    <source>
        <dbReference type="Google" id="ProtNLM"/>
    </source>
</evidence>
<name>A0A8J2XLH2_9MICO</name>
<gene>
    <name evidence="1" type="ORF">GCM10011333_26980</name>
</gene>
<dbReference type="AlphaFoldDB" id="A0A8J2XLH2"/>
<comment type="caution">
    <text evidence="1">The sequence shown here is derived from an EMBL/GenBank/DDBJ whole genome shotgun (WGS) entry which is preliminary data.</text>
</comment>